<name>A3MWH0_PYRCJ</name>
<dbReference type="eggNOG" id="arCOG04426">
    <property type="taxonomic scope" value="Archaea"/>
</dbReference>
<dbReference type="EMBL" id="CP000561">
    <property type="protein sequence ID" value="ABO08987.1"/>
    <property type="molecule type" value="Genomic_DNA"/>
</dbReference>
<evidence type="ECO:0000313" key="5">
    <source>
        <dbReference type="Proteomes" id="UP000001431"/>
    </source>
</evidence>
<dbReference type="STRING" id="410359.Pcal_1569"/>
<evidence type="ECO:0000313" key="4">
    <source>
        <dbReference type="EMBL" id="ABO08987.1"/>
    </source>
</evidence>
<dbReference type="GeneID" id="4908374"/>
<dbReference type="PANTHER" id="PTHR34535">
    <property type="entry name" value="HYDROGENASE MATURATION FACTOR HYPA"/>
    <property type="match status" value="1"/>
</dbReference>
<dbReference type="PANTHER" id="PTHR34535:SF3">
    <property type="entry name" value="HYDROGENASE MATURATION FACTOR HYPA"/>
    <property type="match status" value="1"/>
</dbReference>
<evidence type="ECO:0000256" key="1">
    <source>
        <dbReference type="ARBA" id="ARBA00022596"/>
    </source>
</evidence>
<accession>A3MWH0</accession>
<keyword evidence="1" id="KW-0533">Nickel</keyword>
<proteinExistence type="predicted"/>
<gene>
    <name evidence="4" type="ordered locus">Pcal_1569</name>
</gene>
<protein>
    <recommendedName>
        <fullName evidence="6">Hydrogenase maturation factor HypA</fullName>
    </recommendedName>
</protein>
<dbReference type="InterPro" id="IPR000688">
    <property type="entry name" value="HypA/HybF"/>
</dbReference>
<dbReference type="GO" id="GO:0016151">
    <property type="term" value="F:nickel cation binding"/>
    <property type="evidence" value="ECO:0007669"/>
    <property type="project" value="InterPro"/>
</dbReference>
<keyword evidence="3" id="KW-0862">Zinc</keyword>
<dbReference type="GO" id="GO:0051604">
    <property type="term" value="P:protein maturation"/>
    <property type="evidence" value="ECO:0007669"/>
    <property type="project" value="InterPro"/>
</dbReference>
<dbReference type="Gene3D" id="3.30.2320.80">
    <property type="match status" value="1"/>
</dbReference>
<keyword evidence="5" id="KW-1185">Reference proteome</keyword>
<dbReference type="RefSeq" id="WP_011850245.1">
    <property type="nucleotide sequence ID" value="NC_009073.1"/>
</dbReference>
<organism evidence="4 5">
    <name type="scientific">Pyrobaculum calidifontis (strain DSM 21063 / JCM 11548 / VA1)</name>
    <dbReference type="NCBI Taxonomy" id="410359"/>
    <lineage>
        <taxon>Archaea</taxon>
        <taxon>Thermoproteota</taxon>
        <taxon>Thermoprotei</taxon>
        <taxon>Thermoproteales</taxon>
        <taxon>Thermoproteaceae</taxon>
        <taxon>Pyrobaculum</taxon>
    </lineage>
</organism>
<dbReference type="HOGENOM" id="CLU_126929_2_0_2"/>
<dbReference type="KEGG" id="pcl:Pcal_1569"/>
<dbReference type="Proteomes" id="UP000001431">
    <property type="component" value="Chromosome"/>
</dbReference>
<dbReference type="OrthoDB" id="36835at2157"/>
<dbReference type="AlphaFoldDB" id="A3MWH0"/>
<sequence>MHEYSLAFSIVQSVDKWAREVGVYVKRVVVSVPSVAMLDLGILQEAYDMLKRESRLENSKLEVKVKSPTFKCRRCGYTFTDRETPLEEVRRKYGEEYPLHLIPELTPTFIKCPRCGSNDIEADLSIKVEEVETA</sequence>
<dbReference type="Pfam" id="PF01155">
    <property type="entry name" value="HypA"/>
    <property type="match status" value="1"/>
</dbReference>
<evidence type="ECO:0000256" key="2">
    <source>
        <dbReference type="ARBA" id="ARBA00022723"/>
    </source>
</evidence>
<reference evidence="4" key="1">
    <citation type="submission" date="2007-02" db="EMBL/GenBank/DDBJ databases">
        <title>Complete sequence of Pyrobaculum calidifontis JCM 11548.</title>
        <authorList>
            <consortium name="US DOE Joint Genome Institute"/>
            <person name="Copeland A."/>
            <person name="Lucas S."/>
            <person name="Lapidus A."/>
            <person name="Barry K."/>
            <person name="Glavina del Rio T."/>
            <person name="Dalin E."/>
            <person name="Tice H."/>
            <person name="Pitluck S."/>
            <person name="Chain P."/>
            <person name="Malfatti S."/>
            <person name="Shin M."/>
            <person name="Vergez L."/>
            <person name="Schmutz J."/>
            <person name="Larimer F."/>
            <person name="Land M."/>
            <person name="Hauser L."/>
            <person name="Kyrpides N."/>
            <person name="Mikhailova N."/>
            <person name="Cozen A.E."/>
            <person name="Fitz-Gibbon S.T."/>
            <person name="House C.H."/>
            <person name="Saltikov C."/>
            <person name="Lowe T.M."/>
            <person name="Richardson P."/>
        </authorList>
    </citation>
    <scope>NUCLEOTIDE SEQUENCE [LARGE SCALE GENOMIC DNA]</scope>
    <source>
        <strain evidence="4">JCM 11548</strain>
    </source>
</reference>
<evidence type="ECO:0008006" key="6">
    <source>
        <dbReference type="Google" id="ProtNLM"/>
    </source>
</evidence>
<keyword evidence="2" id="KW-0479">Metal-binding</keyword>
<dbReference type="PIRSF" id="PIRSF004761">
    <property type="entry name" value="Hydrgn_mat_HypA"/>
    <property type="match status" value="1"/>
</dbReference>
<dbReference type="GO" id="GO:0008270">
    <property type="term" value="F:zinc ion binding"/>
    <property type="evidence" value="ECO:0007669"/>
    <property type="project" value="TreeGrafter"/>
</dbReference>
<evidence type="ECO:0000256" key="3">
    <source>
        <dbReference type="ARBA" id="ARBA00022833"/>
    </source>
</evidence>